<gene>
    <name evidence="3" type="ORF">L0P92_44690</name>
</gene>
<keyword evidence="2" id="KW-0732">Signal</keyword>
<proteinExistence type="predicted"/>
<comment type="caution">
    <text evidence="3">The sequence shown here is derived from an EMBL/GenBank/DDBJ whole genome shotgun (WGS) entry which is preliminary data.</text>
</comment>
<reference evidence="3" key="1">
    <citation type="submission" date="2022-01" db="EMBL/GenBank/DDBJ databases">
        <title>Draft Genome Sequences of Seven Type Strains of the Genus Streptomyces.</title>
        <authorList>
            <person name="Aziz S."/>
            <person name="Coretto E."/>
            <person name="Chronakova A."/>
            <person name="Sproer C."/>
            <person name="Huber K."/>
            <person name="Nouioui I."/>
            <person name="Gross H."/>
        </authorList>
    </citation>
    <scope>NUCLEOTIDE SEQUENCE</scope>
    <source>
        <strain evidence="3">DSM 103493</strain>
    </source>
</reference>
<feature type="signal peptide" evidence="2">
    <location>
        <begin position="1"/>
        <end position="29"/>
    </location>
</feature>
<dbReference type="Proteomes" id="UP001139384">
    <property type="component" value="Unassembled WGS sequence"/>
</dbReference>
<evidence type="ECO:0000313" key="4">
    <source>
        <dbReference type="Proteomes" id="UP001139384"/>
    </source>
</evidence>
<dbReference type="AlphaFoldDB" id="A0A9X1TR61"/>
<evidence type="ECO:0000256" key="2">
    <source>
        <dbReference type="SAM" id="SignalP"/>
    </source>
</evidence>
<feature type="region of interest" description="Disordered" evidence="1">
    <location>
        <begin position="32"/>
        <end position="71"/>
    </location>
</feature>
<name>A0A9X1TR61_STRM4</name>
<protein>
    <submittedName>
        <fullName evidence="3">Polysaccharide deacetylase family protein</fullName>
    </submittedName>
</protein>
<keyword evidence="4" id="KW-1185">Reference proteome</keyword>
<accession>A0A9X1TR61</accession>
<organism evidence="3 4">
    <name type="scientific">Streptomyces muensis</name>
    <dbReference type="NCBI Taxonomy" id="1077944"/>
    <lineage>
        <taxon>Bacteria</taxon>
        <taxon>Bacillati</taxon>
        <taxon>Actinomycetota</taxon>
        <taxon>Actinomycetes</taxon>
        <taxon>Kitasatosporales</taxon>
        <taxon>Streptomycetaceae</taxon>
        <taxon>Streptomyces</taxon>
    </lineage>
</organism>
<dbReference type="PROSITE" id="PS51257">
    <property type="entry name" value="PROKAR_LIPOPROTEIN"/>
    <property type="match status" value="1"/>
</dbReference>
<feature type="non-terminal residue" evidence="3">
    <location>
        <position position="71"/>
    </location>
</feature>
<sequence length="71" mass="7285">MRQTPGPRGPAAVVLAAVVLASTLLTGCARPTATVAPEAAQSDGRSYSARSAKGPTHTAQPYRRWGLTAPL</sequence>
<evidence type="ECO:0000313" key="3">
    <source>
        <dbReference type="EMBL" id="MCF1600582.1"/>
    </source>
</evidence>
<evidence type="ECO:0000256" key="1">
    <source>
        <dbReference type="SAM" id="MobiDB-lite"/>
    </source>
</evidence>
<feature type="chain" id="PRO_5040933387" evidence="2">
    <location>
        <begin position="30"/>
        <end position="71"/>
    </location>
</feature>
<dbReference type="EMBL" id="JAKEIP010000609">
    <property type="protein sequence ID" value="MCF1600582.1"/>
    <property type="molecule type" value="Genomic_DNA"/>
</dbReference>